<evidence type="ECO:0000256" key="1">
    <source>
        <dbReference type="SAM" id="MobiDB-lite"/>
    </source>
</evidence>
<accession>A0A7W3QKK9</accession>
<dbReference type="PANTHER" id="PTHR14136:SF17">
    <property type="entry name" value="BTB_POZ DOMAIN-CONTAINING PROTEIN KCTD9"/>
    <property type="match status" value="1"/>
</dbReference>
<dbReference type="PANTHER" id="PTHR14136">
    <property type="entry name" value="BTB_POZ DOMAIN-CONTAINING PROTEIN KCTD9"/>
    <property type="match status" value="1"/>
</dbReference>
<evidence type="ECO:0000313" key="3">
    <source>
        <dbReference type="Proteomes" id="UP000572680"/>
    </source>
</evidence>
<comment type="caution">
    <text evidence="2">The sequence shown here is derived from an EMBL/GenBank/DDBJ whole genome shotgun (WGS) entry which is preliminary data.</text>
</comment>
<dbReference type="InterPro" id="IPR051082">
    <property type="entry name" value="Pentapeptide-BTB/POZ_domain"/>
</dbReference>
<dbReference type="SUPFAM" id="SSF141571">
    <property type="entry name" value="Pentapeptide repeat-like"/>
    <property type="match status" value="1"/>
</dbReference>
<protein>
    <submittedName>
        <fullName evidence="2">Uncharacterized protein YjbI with pentapeptide repeats</fullName>
    </submittedName>
</protein>
<proteinExistence type="predicted"/>
<name>A0A7W3QKK9_ACTNM</name>
<dbReference type="EMBL" id="JACJIA010000002">
    <property type="protein sequence ID" value="MBA8950639.1"/>
    <property type="molecule type" value="Genomic_DNA"/>
</dbReference>
<gene>
    <name evidence="2" type="ORF">HNR61_002252</name>
</gene>
<sequence>MADRVGGRPAAPTETTVTGADWDSRDLSGERHEAVLFVDVDMTEASGKGAVFDGCTFRGVRFNAAAFTESAFLNCTFVRSGFFDATLRGCKVLGGLFDGCTHDLMRVEGGDWSFTGLPGADLRRASFTGVRMREADLTGARCGALREVDLSGAMLHRADLSDCDLRGSEISSIDPLTVRLVGAVIDPRQAVVLATALGLEVRAG</sequence>
<dbReference type="RefSeq" id="WP_182843016.1">
    <property type="nucleotide sequence ID" value="NZ_BAAALP010000022.1"/>
</dbReference>
<dbReference type="AlphaFoldDB" id="A0A7W3QKK9"/>
<dbReference type="Proteomes" id="UP000572680">
    <property type="component" value="Unassembled WGS sequence"/>
</dbReference>
<dbReference type="InterPro" id="IPR001646">
    <property type="entry name" value="5peptide_repeat"/>
</dbReference>
<reference evidence="2 3" key="1">
    <citation type="submission" date="2020-08" db="EMBL/GenBank/DDBJ databases">
        <title>Genomic Encyclopedia of Type Strains, Phase IV (KMG-IV): sequencing the most valuable type-strain genomes for metagenomic binning, comparative biology and taxonomic classification.</title>
        <authorList>
            <person name="Goeker M."/>
        </authorList>
    </citation>
    <scope>NUCLEOTIDE SEQUENCE [LARGE SCALE GENOMIC DNA]</scope>
    <source>
        <strain evidence="2 3">DSM 44197</strain>
    </source>
</reference>
<keyword evidence="3" id="KW-1185">Reference proteome</keyword>
<feature type="region of interest" description="Disordered" evidence="1">
    <location>
        <begin position="1"/>
        <end position="23"/>
    </location>
</feature>
<organism evidence="2 3">
    <name type="scientific">Actinomadura namibiensis</name>
    <dbReference type="NCBI Taxonomy" id="182080"/>
    <lineage>
        <taxon>Bacteria</taxon>
        <taxon>Bacillati</taxon>
        <taxon>Actinomycetota</taxon>
        <taxon>Actinomycetes</taxon>
        <taxon>Streptosporangiales</taxon>
        <taxon>Thermomonosporaceae</taxon>
        <taxon>Actinomadura</taxon>
    </lineage>
</organism>
<dbReference type="Pfam" id="PF00805">
    <property type="entry name" value="Pentapeptide"/>
    <property type="match status" value="2"/>
</dbReference>
<evidence type="ECO:0000313" key="2">
    <source>
        <dbReference type="EMBL" id="MBA8950639.1"/>
    </source>
</evidence>
<dbReference type="Gene3D" id="2.160.20.80">
    <property type="entry name" value="E3 ubiquitin-protein ligase SopA"/>
    <property type="match status" value="1"/>
</dbReference>